<proteinExistence type="predicted"/>
<organism evidence="1 2">
    <name type="scientific">Pedobacter nutrimenti</name>
    <dbReference type="NCBI Taxonomy" id="1241337"/>
    <lineage>
        <taxon>Bacteria</taxon>
        <taxon>Pseudomonadati</taxon>
        <taxon>Bacteroidota</taxon>
        <taxon>Sphingobacteriia</taxon>
        <taxon>Sphingobacteriales</taxon>
        <taxon>Sphingobacteriaceae</taxon>
        <taxon>Pedobacter</taxon>
    </lineage>
</organism>
<accession>A0A318UFY3</accession>
<dbReference type="AlphaFoldDB" id="A0A318UFY3"/>
<reference evidence="1 2" key="1">
    <citation type="submission" date="2018-06" db="EMBL/GenBank/DDBJ databases">
        <title>Genomic Encyclopedia of Archaeal and Bacterial Type Strains, Phase II (KMG-II): from individual species to whole genera.</title>
        <authorList>
            <person name="Goeker M."/>
        </authorList>
    </citation>
    <scope>NUCLEOTIDE SEQUENCE [LARGE SCALE GENOMIC DNA]</scope>
    <source>
        <strain evidence="1 2">DSM 27372</strain>
    </source>
</reference>
<dbReference type="Proteomes" id="UP000248198">
    <property type="component" value="Unassembled WGS sequence"/>
</dbReference>
<evidence type="ECO:0000313" key="2">
    <source>
        <dbReference type="Proteomes" id="UP000248198"/>
    </source>
</evidence>
<keyword evidence="2" id="KW-1185">Reference proteome</keyword>
<sequence>MLHVCGNTTINLIEEAEPGIEDAYKSLTDIIFEGIVEEPEKTGRTHRSIKKQLLKLMEEAKQIMALFKRSSAHFDRYVIAYMIHSKMQTIYDFLDDFEALPSNK</sequence>
<evidence type="ECO:0000313" key="1">
    <source>
        <dbReference type="EMBL" id="PYF74277.1"/>
    </source>
</evidence>
<name>A0A318UFY3_9SPHI</name>
<dbReference type="EMBL" id="QKLU01000004">
    <property type="protein sequence ID" value="PYF74277.1"/>
    <property type="molecule type" value="Genomic_DNA"/>
</dbReference>
<comment type="caution">
    <text evidence="1">The sequence shown here is derived from an EMBL/GenBank/DDBJ whole genome shotgun (WGS) entry which is preliminary data.</text>
</comment>
<gene>
    <name evidence="1" type="ORF">B0O44_104448</name>
</gene>
<protein>
    <submittedName>
        <fullName evidence="1">Uncharacterized protein</fullName>
    </submittedName>
</protein>